<comment type="caution">
    <text evidence="1">The sequence shown here is derived from an EMBL/GenBank/DDBJ whole genome shotgun (WGS) entry which is preliminary data.</text>
</comment>
<accession>A0A8S0XDN5</accession>
<evidence type="ECO:0008006" key="3">
    <source>
        <dbReference type="Google" id="ProtNLM"/>
    </source>
</evidence>
<reference evidence="1 2" key="1">
    <citation type="submission" date="2020-01" db="EMBL/GenBank/DDBJ databases">
        <authorList>
            <person name="Gupta K D."/>
        </authorList>
    </citation>
    <scope>NUCLEOTIDE SEQUENCE [LARGE SCALE GENOMIC DNA]</scope>
</reference>
<dbReference type="AlphaFoldDB" id="A0A8S0XDN5"/>
<protein>
    <recommendedName>
        <fullName evidence="3">F-box domain-containing protein</fullName>
    </recommendedName>
</protein>
<evidence type="ECO:0000313" key="1">
    <source>
        <dbReference type="EMBL" id="CAA7258929.1"/>
    </source>
</evidence>
<dbReference type="EMBL" id="CACVBS010000005">
    <property type="protein sequence ID" value="CAA7258929.1"/>
    <property type="molecule type" value="Genomic_DNA"/>
</dbReference>
<keyword evidence="2" id="KW-1185">Reference proteome</keyword>
<sequence>MPQSRFSVSYLAVRLAASRAIFSTMSVPTLDAVKWTISSIVILSASYTYFVNKLTNSTGASPPTNPSVLLLPRQGLNPAQAHRLRAAKQARTERDREEQRRLKLASARPFRLLDLPPELVLVILGHCTSPATYSSLVRTSTQCQKLVFHACLPRLPIRLITPEQVCSFDLFLRSRPRLARLIHHLWVTPTKPEHITTVTALVRKCTNLYTLATGTVVVEHAIKIVTSHLTADAHAPPKLSHRHCKDLTLLTTSNDQWSRMLASQSGLLFFQSLTHLRLIGEDVSIPVNVILPMLTHLSYGTTEPTASLPSPTVGSELLKDRDTFPMLRTVILTKPRDHGGLRRSVMGKSAAGSGKKDTTVGRAWLVELPYGQTELELWCDNVYGAGRGLWELCTD</sequence>
<dbReference type="OrthoDB" id="2963292at2759"/>
<gene>
    <name evidence="1" type="ORF">AAE3_LOCUS1199</name>
</gene>
<name>A0A8S0XDN5_CYCAE</name>
<dbReference type="Proteomes" id="UP000467700">
    <property type="component" value="Unassembled WGS sequence"/>
</dbReference>
<proteinExistence type="predicted"/>
<evidence type="ECO:0000313" key="2">
    <source>
        <dbReference type="Proteomes" id="UP000467700"/>
    </source>
</evidence>
<organism evidence="1 2">
    <name type="scientific">Cyclocybe aegerita</name>
    <name type="common">Black poplar mushroom</name>
    <name type="synonym">Agrocybe aegerita</name>
    <dbReference type="NCBI Taxonomy" id="1973307"/>
    <lineage>
        <taxon>Eukaryota</taxon>
        <taxon>Fungi</taxon>
        <taxon>Dikarya</taxon>
        <taxon>Basidiomycota</taxon>
        <taxon>Agaricomycotina</taxon>
        <taxon>Agaricomycetes</taxon>
        <taxon>Agaricomycetidae</taxon>
        <taxon>Agaricales</taxon>
        <taxon>Agaricineae</taxon>
        <taxon>Bolbitiaceae</taxon>
        <taxon>Cyclocybe</taxon>
    </lineage>
</organism>